<evidence type="ECO:0000256" key="3">
    <source>
        <dbReference type="ARBA" id="ARBA00022692"/>
    </source>
</evidence>
<keyword evidence="4 8" id="KW-1133">Transmembrane helix</keyword>
<dbReference type="PANTHER" id="PTHR21143:SF128">
    <property type="entry name" value="GUSTATORY RECEPTOR FOR BITTER TASTE 66A"/>
    <property type="match status" value="1"/>
</dbReference>
<dbReference type="KEGG" id="dan:6506204"/>
<dbReference type="Pfam" id="PF08395">
    <property type="entry name" value="7tm_7"/>
    <property type="match status" value="2"/>
</dbReference>
<dbReference type="eggNOG" id="ENOG502S2QD">
    <property type="taxonomic scope" value="Eukaryota"/>
</dbReference>
<keyword evidence="5 8" id="KW-0472">Membrane</keyword>
<comment type="caution">
    <text evidence="8">Lacks conserved residue(s) required for the propagation of feature annotation.</text>
</comment>
<dbReference type="GO" id="GO:1901354">
    <property type="term" value="P:response to L-canavanine"/>
    <property type="evidence" value="ECO:0007669"/>
    <property type="project" value="EnsemblMetazoa"/>
</dbReference>
<dbReference type="GO" id="GO:0030424">
    <property type="term" value="C:axon"/>
    <property type="evidence" value="ECO:0007669"/>
    <property type="project" value="EnsemblMetazoa"/>
</dbReference>
<feature type="transmembrane region" description="Helical" evidence="8">
    <location>
        <begin position="48"/>
        <end position="70"/>
    </location>
</feature>
<dbReference type="GO" id="GO:0007635">
    <property type="term" value="P:chemosensory behavior"/>
    <property type="evidence" value="ECO:0007669"/>
    <property type="project" value="EnsemblMetazoa"/>
</dbReference>
<dbReference type="GO" id="GO:0005886">
    <property type="term" value="C:plasma membrane"/>
    <property type="evidence" value="ECO:0007669"/>
    <property type="project" value="UniProtKB-SubCell"/>
</dbReference>
<evidence type="ECO:0000313" key="9">
    <source>
        <dbReference type="EMBL" id="EDV41155.1"/>
    </source>
</evidence>
<dbReference type="InterPro" id="IPR013604">
    <property type="entry name" value="7TM_chemorcpt"/>
</dbReference>
<dbReference type="GO" id="GO:0001580">
    <property type="term" value="P:detection of chemical stimulus involved in sensory perception of bitter taste"/>
    <property type="evidence" value="ECO:0007669"/>
    <property type="project" value="EnsemblMetazoa"/>
</dbReference>
<sequence>MPSSEPEVQPLLQQFQQLFFISKIAGILPQDLEKFRSRNVLEKSRSGMVYMMVTLVVYVMFYNLLIYSFGEEDRSLKATQSTLTFVIGLFLTYIGLIMMGTDQLTALRNQGKLGELYERIRLADERLFKEKCVLDNSCIGRRIRIMLIMTVLFELSILVATYIKLVDYTQWMSVLWVMSAVPTFINTLDKIWFAVSLYALKERFEAINATLEELVMTHEKFKIWLRGESDNTTSLDSSQPPQYDSNLEYLYKELGGLDLGSMGKGSVAGSGKNKVAPVAHSMNSFGESIETASDKFPRNQMSSNLVYESELANVSKVEEKLNNLCQVHDEICEIGKAMNELWSYPILSLMAYGFLIFTAQLYFLYCATQTQPIPSLFRSAKNPLITVIVLSYTSGKCVYLIYLSWKTSLASKRTGITLHKCGVVADDNLLYEIVNHLSLKLLNHSVDFSACGFFTLDMETLYGVSGGITSYLIILIQFNLAAQQAKEAIQTFSSLNDTAGLVGSVTEMDNGSSTLHDLVSTTMLTPTTG</sequence>
<comment type="subcellular location">
    <subcellularLocation>
        <location evidence="1 8">Cell membrane</location>
        <topology evidence="1 8">Multi-pass membrane protein</topology>
    </subcellularLocation>
</comment>
<evidence type="ECO:0000256" key="5">
    <source>
        <dbReference type="ARBA" id="ARBA00023136"/>
    </source>
</evidence>
<dbReference type="GO" id="GO:0017085">
    <property type="term" value="P:response to insecticide"/>
    <property type="evidence" value="ECO:0007669"/>
    <property type="project" value="EnsemblMetazoa"/>
</dbReference>
<name>B3M9E2_DROAN</name>
<organism evidence="9 10">
    <name type="scientific">Drosophila ananassae</name>
    <name type="common">Fruit fly</name>
    <dbReference type="NCBI Taxonomy" id="7217"/>
    <lineage>
        <taxon>Eukaryota</taxon>
        <taxon>Metazoa</taxon>
        <taxon>Ecdysozoa</taxon>
        <taxon>Arthropoda</taxon>
        <taxon>Hexapoda</taxon>
        <taxon>Insecta</taxon>
        <taxon>Pterygota</taxon>
        <taxon>Neoptera</taxon>
        <taxon>Endopterygota</taxon>
        <taxon>Diptera</taxon>
        <taxon>Brachycera</taxon>
        <taxon>Muscomorpha</taxon>
        <taxon>Ephydroidea</taxon>
        <taxon>Drosophilidae</taxon>
        <taxon>Drosophila</taxon>
        <taxon>Sophophora</taxon>
    </lineage>
</organism>
<dbReference type="STRING" id="7217.B3M9E2"/>
<dbReference type="OMA" id="LIMMATD"/>
<dbReference type="OrthoDB" id="6478931at2759"/>
<dbReference type="GO" id="GO:0030425">
    <property type="term" value="C:dendrite"/>
    <property type="evidence" value="ECO:0007669"/>
    <property type="project" value="EnsemblMetazoa"/>
</dbReference>
<dbReference type="GO" id="GO:0031000">
    <property type="term" value="P:response to caffeine"/>
    <property type="evidence" value="ECO:0007669"/>
    <property type="project" value="EnsemblMetazoa"/>
</dbReference>
<dbReference type="GO" id="GO:0007165">
    <property type="term" value="P:signal transduction"/>
    <property type="evidence" value="ECO:0007669"/>
    <property type="project" value="UniProtKB-KW"/>
</dbReference>
<feature type="transmembrane region" description="Helical" evidence="8">
    <location>
        <begin position="82"/>
        <end position="100"/>
    </location>
</feature>
<dbReference type="CTD" id="38935"/>
<proteinExistence type="inferred from homology"/>
<reference evidence="9 10" key="1">
    <citation type="journal article" date="2007" name="Nature">
        <title>Evolution of genes and genomes on the Drosophila phylogeny.</title>
        <authorList>
            <consortium name="Drosophila 12 Genomes Consortium"/>
            <person name="Clark A.G."/>
            <person name="Eisen M.B."/>
            <person name="Smith D.R."/>
            <person name="Bergman C.M."/>
            <person name="Oliver B."/>
            <person name="Markow T.A."/>
            <person name="Kaufman T.C."/>
            <person name="Kellis M."/>
            <person name="Gelbart W."/>
            <person name="Iyer V.N."/>
            <person name="Pollard D.A."/>
            <person name="Sackton T.B."/>
            <person name="Larracuente A.M."/>
            <person name="Singh N.D."/>
            <person name="Abad J.P."/>
            <person name="Abt D.N."/>
            <person name="Adryan B."/>
            <person name="Aguade M."/>
            <person name="Akashi H."/>
            <person name="Anderson W.W."/>
            <person name="Aquadro C.F."/>
            <person name="Ardell D.H."/>
            <person name="Arguello R."/>
            <person name="Artieri C.G."/>
            <person name="Barbash D.A."/>
            <person name="Barker D."/>
            <person name="Barsanti P."/>
            <person name="Batterham P."/>
            <person name="Batzoglou S."/>
            <person name="Begun D."/>
            <person name="Bhutkar A."/>
            <person name="Blanco E."/>
            <person name="Bosak S.A."/>
            <person name="Bradley R.K."/>
            <person name="Brand A.D."/>
            <person name="Brent M.R."/>
            <person name="Brooks A.N."/>
            <person name="Brown R.H."/>
            <person name="Butlin R.K."/>
            <person name="Caggese C."/>
            <person name="Calvi B.R."/>
            <person name="Bernardo de Carvalho A."/>
            <person name="Caspi A."/>
            <person name="Castrezana S."/>
            <person name="Celniker S.E."/>
            <person name="Chang J.L."/>
            <person name="Chapple C."/>
            <person name="Chatterji S."/>
            <person name="Chinwalla A."/>
            <person name="Civetta A."/>
            <person name="Clifton S.W."/>
            <person name="Comeron J.M."/>
            <person name="Costello J.C."/>
            <person name="Coyne J.A."/>
            <person name="Daub J."/>
            <person name="David R.G."/>
            <person name="Delcher A.L."/>
            <person name="Delehaunty K."/>
            <person name="Do C.B."/>
            <person name="Ebling H."/>
            <person name="Edwards K."/>
            <person name="Eickbush T."/>
            <person name="Evans J.D."/>
            <person name="Filipski A."/>
            <person name="Findeiss S."/>
            <person name="Freyhult E."/>
            <person name="Fulton L."/>
            <person name="Fulton R."/>
            <person name="Garcia A.C."/>
            <person name="Gardiner A."/>
            <person name="Garfield D.A."/>
            <person name="Garvin B.E."/>
            <person name="Gibson G."/>
            <person name="Gilbert D."/>
            <person name="Gnerre S."/>
            <person name="Godfrey J."/>
            <person name="Good R."/>
            <person name="Gotea V."/>
            <person name="Gravely B."/>
            <person name="Greenberg A.J."/>
            <person name="Griffiths-Jones S."/>
            <person name="Gross S."/>
            <person name="Guigo R."/>
            <person name="Gustafson E.A."/>
            <person name="Haerty W."/>
            <person name="Hahn M.W."/>
            <person name="Halligan D.L."/>
            <person name="Halpern A.L."/>
            <person name="Halter G.M."/>
            <person name="Han M.V."/>
            <person name="Heger A."/>
            <person name="Hillier L."/>
            <person name="Hinrichs A.S."/>
            <person name="Holmes I."/>
            <person name="Hoskins R.A."/>
            <person name="Hubisz M.J."/>
            <person name="Hultmark D."/>
            <person name="Huntley M.A."/>
            <person name="Jaffe D.B."/>
            <person name="Jagadeeshan S."/>
            <person name="Jeck W.R."/>
            <person name="Johnson J."/>
            <person name="Jones C.D."/>
            <person name="Jordan W.C."/>
            <person name="Karpen G.H."/>
            <person name="Kataoka E."/>
            <person name="Keightley P.D."/>
            <person name="Kheradpour P."/>
            <person name="Kirkness E.F."/>
            <person name="Koerich L.B."/>
            <person name="Kristiansen K."/>
            <person name="Kudrna D."/>
            <person name="Kulathinal R.J."/>
            <person name="Kumar S."/>
            <person name="Kwok R."/>
            <person name="Lander E."/>
            <person name="Langley C.H."/>
            <person name="Lapoint R."/>
            <person name="Lazzaro B.P."/>
            <person name="Lee S.J."/>
            <person name="Levesque L."/>
            <person name="Li R."/>
            <person name="Lin C.F."/>
            <person name="Lin M.F."/>
            <person name="Lindblad-Toh K."/>
            <person name="Llopart A."/>
            <person name="Long M."/>
            <person name="Low L."/>
            <person name="Lozovsky E."/>
            <person name="Lu J."/>
            <person name="Luo M."/>
            <person name="Machado C.A."/>
            <person name="Makalowski W."/>
            <person name="Marzo M."/>
            <person name="Matsuda M."/>
            <person name="Matzkin L."/>
            <person name="McAllister B."/>
            <person name="McBride C.S."/>
            <person name="McKernan B."/>
            <person name="McKernan K."/>
            <person name="Mendez-Lago M."/>
            <person name="Minx P."/>
            <person name="Mollenhauer M.U."/>
            <person name="Montooth K."/>
            <person name="Mount S.M."/>
            <person name="Mu X."/>
            <person name="Myers E."/>
            <person name="Negre B."/>
            <person name="Newfeld S."/>
            <person name="Nielsen R."/>
            <person name="Noor M.A."/>
            <person name="O'Grady P."/>
            <person name="Pachter L."/>
            <person name="Papaceit M."/>
            <person name="Parisi M.J."/>
            <person name="Parisi M."/>
            <person name="Parts L."/>
            <person name="Pedersen J.S."/>
            <person name="Pesole G."/>
            <person name="Phillippy A.M."/>
            <person name="Ponting C.P."/>
            <person name="Pop M."/>
            <person name="Porcelli D."/>
            <person name="Powell J.R."/>
            <person name="Prohaska S."/>
            <person name="Pruitt K."/>
            <person name="Puig M."/>
            <person name="Quesneville H."/>
            <person name="Ram K.R."/>
            <person name="Rand D."/>
            <person name="Rasmussen M.D."/>
            <person name="Reed L.K."/>
            <person name="Reenan R."/>
            <person name="Reily A."/>
            <person name="Remington K.A."/>
            <person name="Rieger T.T."/>
            <person name="Ritchie M.G."/>
            <person name="Robin C."/>
            <person name="Rogers Y.H."/>
            <person name="Rohde C."/>
            <person name="Rozas J."/>
            <person name="Rubenfield M.J."/>
            <person name="Ruiz A."/>
            <person name="Russo S."/>
            <person name="Salzberg S.L."/>
            <person name="Sanchez-Gracia A."/>
            <person name="Saranga D.J."/>
            <person name="Sato H."/>
            <person name="Schaeffer S.W."/>
            <person name="Schatz M.C."/>
            <person name="Schlenke T."/>
            <person name="Schwartz R."/>
            <person name="Segarra C."/>
            <person name="Singh R.S."/>
            <person name="Sirot L."/>
            <person name="Sirota M."/>
            <person name="Sisneros N.B."/>
            <person name="Smith C.D."/>
            <person name="Smith T.F."/>
            <person name="Spieth J."/>
            <person name="Stage D.E."/>
            <person name="Stark A."/>
            <person name="Stephan W."/>
            <person name="Strausberg R.L."/>
            <person name="Strempel S."/>
            <person name="Sturgill D."/>
            <person name="Sutton G."/>
            <person name="Sutton G.G."/>
            <person name="Tao W."/>
            <person name="Teichmann S."/>
            <person name="Tobari Y.N."/>
            <person name="Tomimura Y."/>
            <person name="Tsolas J.M."/>
            <person name="Valente V.L."/>
            <person name="Venter E."/>
            <person name="Venter J.C."/>
            <person name="Vicario S."/>
            <person name="Vieira F.G."/>
            <person name="Vilella A.J."/>
            <person name="Villasante A."/>
            <person name="Walenz B."/>
            <person name="Wang J."/>
            <person name="Wasserman M."/>
            <person name="Watts T."/>
            <person name="Wilson D."/>
            <person name="Wilson R.K."/>
            <person name="Wing R.A."/>
            <person name="Wolfner M.F."/>
            <person name="Wong A."/>
            <person name="Wong G.K."/>
            <person name="Wu C.I."/>
            <person name="Wu G."/>
            <person name="Yamamoto D."/>
            <person name="Yang H.P."/>
            <person name="Yang S.P."/>
            <person name="Yorke J.A."/>
            <person name="Yoshida K."/>
            <person name="Zdobnov E."/>
            <person name="Zhang P."/>
            <person name="Zhang Y."/>
            <person name="Zimin A.V."/>
            <person name="Baldwin J."/>
            <person name="Abdouelleil A."/>
            <person name="Abdulkadir J."/>
            <person name="Abebe A."/>
            <person name="Abera B."/>
            <person name="Abreu J."/>
            <person name="Acer S.C."/>
            <person name="Aftuck L."/>
            <person name="Alexander A."/>
            <person name="An P."/>
            <person name="Anderson E."/>
            <person name="Anderson S."/>
            <person name="Arachi H."/>
            <person name="Azer M."/>
            <person name="Bachantsang P."/>
            <person name="Barry A."/>
            <person name="Bayul T."/>
            <person name="Berlin A."/>
            <person name="Bessette D."/>
            <person name="Bloom T."/>
            <person name="Blye J."/>
            <person name="Boguslavskiy L."/>
            <person name="Bonnet C."/>
            <person name="Boukhgalter B."/>
            <person name="Bourzgui I."/>
            <person name="Brown A."/>
            <person name="Cahill P."/>
            <person name="Channer S."/>
            <person name="Cheshatsang Y."/>
            <person name="Chuda L."/>
            <person name="Citroen M."/>
            <person name="Collymore A."/>
            <person name="Cooke P."/>
            <person name="Costello M."/>
            <person name="D'Aco K."/>
            <person name="Daza R."/>
            <person name="De Haan G."/>
            <person name="DeGray S."/>
            <person name="DeMaso C."/>
            <person name="Dhargay N."/>
            <person name="Dooley K."/>
            <person name="Dooley E."/>
            <person name="Doricent M."/>
            <person name="Dorje P."/>
            <person name="Dorjee K."/>
            <person name="Dupes A."/>
            <person name="Elong R."/>
            <person name="Falk J."/>
            <person name="Farina A."/>
            <person name="Faro S."/>
            <person name="Ferguson D."/>
            <person name="Fisher S."/>
            <person name="Foley C.D."/>
            <person name="Franke A."/>
            <person name="Friedrich D."/>
            <person name="Gadbois L."/>
            <person name="Gearin G."/>
            <person name="Gearin C.R."/>
            <person name="Giannoukos G."/>
            <person name="Goode T."/>
            <person name="Graham J."/>
            <person name="Grandbois E."/>
            <person name="Grewal S."/>
            <person name="Gyaltsen K."/>
            <person name="Hafez N."/>
            <person name="Hagos B."/>
            <person name="Hall J."/>
            <person name="Henson C."/>
            <person name="Hollinger A."/>
            <person name="Honan T."/>
            <person name="Huard M.D."/>
            <person name="Hughes L."/>
            <person name="Hurhula B."/>
            <person name="Husby M.E."/>
            <person name="Kamat A."/>
            <person name="Kanga B."/>
            <person name="Kashin S."/>
            <person name="Khazanovich D."/>
            <person name="Kisner P."/>
            <person name="Lance K."/>
            <person name="Lara M."/>
            <person name="Lee W."/>
            <person name="Lennon N."/>
            <person name="Letendre F."/>
            <person name="LeVine R."/>
            <person name="Lipovsky A."/>
            <person name="Liu X."/>
            <person name="Liu J."/>
            <person name="Liu S."/>
            <person name="Lokyitsang T."/>
            <person name="Lokyitsang Y."/>
            <person name="Lubonja R."/>
            <person name="Lui A."/>
            <person name="MacDonald P."/>
            <person name="Magnisalis V."/>
            <person name="Maru K."/>
            <person name="Matthews C."/>
            <person name="McCusker W."/>
            <person name="McDonough S."/>
            <person name="Mehta T."/>
            <person name="Meldrim J."/>
            <person name="Meneus L."/>
            <person name="Mihai O."/>
            <person name="Mihalev A."/>
            <person name="Mihova T."/>
            <person name="Mittelman R."/>
            <person name="Mlenga V."/>
            <person name="Montmayeur A."/>
            <person name="Mulrain L."/>
            <person name="Navidi A."/>
            <person name="Naylor J."/>
            <person name="Negash T."/>
            <person name="Nguyen T."/>
            <person name="Nguyen N."/>
            <person name="Nicol R."/>
            <person name="Norbu C."/>
            <person name="Norbu N."/>
            <person name="Novod N."/>
            <person name="O'Neill B."/>
            <person name="Osman S."/>
            <person name="Markiewicz E."/>
            <person name="Oyono O.L."/>
            <person name="Patti C."/>
            <person name="Phunkhang P."/>
            <person name="Pierre F."/>
            <person name="Priest M."/>
            <person name="Raghuraman S."/>
            <person name="Rege F."/>
            <person name="Reyes R."/>
            <person name="Rise C."/>
            <person name="Rogov P."/>
            <person name="Ross K."/>
            <person name="Ryan E."/>
            <person name="Settipalli S."/>
            <person name="Shea T."/>
            <person name="Sherpa N."/>
            <person name="Shi L."/>
            <person name="Shih D."/>
            <person name="Sparrow T."/>
            <person name="Spaulding J."/>
            <person name="Stalker J."/>
            <person name="Stange-Thomann N."/>
            <person name="Stavropoulos S."/>
            <person name="Stone C."/>
            <person name="Strader C."/>
            <person name="Tesfaye S."/>
            <person name="Thomson T."/>
            <person name="Thoulutsang Y."/>
            <person name="Thoulutsang D."/>
            <person name="Topham K."/>
            <person name="Topping I."/>
            <person name="Tsamla T."/>
            <person name="Vassiliev H."/>
            <person name="Vo A."/>
            <person name="Wangchuk T."/>
            <person name="Wangdi T."/>
            <person name="Weiand M."/>
            <person name="Wilkinson J."/>
            <person name="Wilson A."/>
            <person name="Yadav S."/>
            <person name="Young G."/>
            <person name="Yu Q."/>
            <person name="Zembek L."/>
            <person name="Zhong D."/>
            <person name="Zimmer A."/>
            <person name="Zwirko Z."/>
            <person name="Jaffe D.B."/>
            <person name="Alvarez P."/>
            <person name="Brockman W."/>
            <person name="Butler J."/>
            <person name="Chin C."/>
            <person name="Gnerre S."/>
            <person name="Grabherr M."/>
            <person name="Kleber M."/>
            <person name="Mauceli E."/>
            <person name="MacCallum I."/>
        </authorList>
    </citation>
    <scope>NUCLEOTIDE SEQUENCE [LARGE SCALE GENOMIC DNA]</scope>
    <source>
        <strain evidence="10">Tucson 14024-0371.13</strain>
    </source>
</reference>
<evidence type="ECO:0000256" key="4">
    <source>
        <dbReference type="ARBA" id="ARBA00022989"/>
    </source>
</evidence>
<evidence type="ECO:0000256" key="7">
    <source>
        <dbReference type="ARBA" id="ARBA00023224"/>
    </source>
</evidence>
<comment type="similarity">
    <text evidence="8">Belongs to the insect chemoreceptor superfamily. Gustatory receptor (GR) family.</text>
</comment>
<feature type="transmembrane region" description="Helical" evidence="8">
    <location>
        <begin position="175"/>
        <end position="200"/>
    </location>
</feature>
<dbReference type="PhylomeDB" id="B3M9E2"/>
<accession>B3M9E2</accession>
<dbReference type="AlphaFoldDB" id="B3M9E2"/>
<dbReference type="GO" id="GO:0043025">
    <property type="term" value="C:neuronal cell body"/>
    <property type="evidence" value="ECO:0007669"/>
    <property type="project" value="TreeGrafter"/>
</dbReference>
<feature type="transmembrane region" description="Helical" evidence="8">
    <location>
        <begin position="346"/>
        <end position="365"/>
    </location>
</feature>
<feature type="transmembrane region" description="Helical" evidence="8">
    <location>
        <begin position="145"/>
        <end position="163"/>
    </location>
</feature>
<dbReference type="Proteomes" id="UP000007801">
    <property type="component" value="Unassembled WGS sequence"/>
</dbReference>
<comment type="function">
    <text evidence="8">Gustatory receptor which mediates acceptance or avoidance behavior, depending on its substrates.</text>
</comment>
<keyword evidence="3 8" id="KW-0812">Transmembrane</keyword>
<evidence type="ECO:0000313" key="10">
    <source>
        <dbReference type="Proteomes" id="UP000007801"/>
    </source>
</evidence>
<evidence type="ECO:0000256" key="1">
    <source>
        <dbReference type="ARBA" id="ARBA00004651"/>
    </source>
</evidence>
<gene>
    <name evidence="9" type="primary">Dana\GF23563</name>
    <name evidence="9" type="synonym">dana_GLEANR_8354</name>
    <name evidence="9" type="ORF">GF23563</name>
</gene>
<evidence type="ECO:0000256" key="6">
    <source>
        <dbReference type="ARBA" id="ARBA00023170"/>
    </source>
</evidence>
<dbReference type="HOGENOM" id="CLU_555838_0_0_1"/>
<dbReference type="FunCoup" id="B3M9E2">
    <property type="interactions" value="22"/>
</dbReference>
<feature type="transmembrane region" description="Helical" evidence="8">
    <location>
        <begin position="385"/>
        <end position="405"/>
    </location>
</feature>
<dbReference type="GO" id="GO:0008049">
    <property type="term" value="P:male courtship behavior"/>
    <property type="evidence" value="ECO:0007669"/>
    <property type="project" value="TreeGrafter"/>
</dbReference>
<keyword evidence="2 8" id="KW-1003">Cell membrane</keyword>
<dbReference type="GeneID" id="6506204"/>
<keyword evidence="10" id="KW-1185">Reference proteome</keyword>
<dbReference type="EMBL" id="CH902618">
    <property type="protein sequence ID" value="EDV41155.1"/>
    <property type="molecule type" value="Genomic_DNA"/>
</dbReference>
<keyword evidence="7 8" id="KW-0807">Transducer</keyword>
<evidence type="ECO:0000256" key="8">
    <source>
        <dbReference type="RuleBase" id="RU363108"/>
    </source>
</evidence>
<dbReference type="InParanoid" id="B3M9E2"/>
<protein>
    <recommendedName>
        <fullName evidence="8">Gustatory receptor</fullName>
    </recommendedName>
</protein>
<dbReference type="PANTHER" id="PTHR21143">
    <property type="entry name" value="INVERTEBRATE GUSTATORY RECEPTOR"/>
    <property type="match status" value="1"/>
</dbReference>
<evidence type="ECO:0000256" key="2">
    <source>
        <dbReference type="ARBA" id="ARBA00022475"/>
    </source>
</evidence>
<keyword evidence="6 8" id="KW-0675">Receptor</keyword>
<dbReference type="GO" id="GO:0170021">
    <property type="term" value="F:ionotropic taste receptor activity"/>
    <property type="evidence" value="ECO:0007669"/>
    <property type="project" value="EnsemblMetazoa"/>
</dbReference>